<evidence type="ECO:0000313" key="2">
    <source>
        <dbReference type="Proteomes" id="UP001234202"/>
    </source>
</evidence>
<protein>
    <submittedName>
        <fullName evidence="1">Uncharacterized protein</fullName>
    </submittedName>
</protein>
<proteinExistence type="predicted"/>
<evidence type="ECO:0000313" key="1">
    <source>
        <dbReference type="EMBL" id="KAJ9117138.1"/>
    </source>
</evidence>
<keyword evidence="2" id="KW-1185">Reference proteome</keyword>
<comment type="caution">
    <text evidence="1">The sequence shown here is derived from an EMBL/GenBank/DDBJ whole genome shotgun (WGS) entry which is preliminary data.</text>
</comment>
<organism evidence="1 2">
    <name type="scientific">Naganishia onofrii</name>
    <dbReference type="NCBI Taxonomy" id="1851511"/>
    <lineage>
        <taxon>Eukaryota</taxon>
        <taxon>Fungi</taxon>
        <taxon>Dikarya</taxon>
        <taxon>Basidiomycota</taxon>
        <taxon>Agaricomycotina</taxon>
        <taxon>Tremellomycetes</taxon>
        <taxon>Filobasidiales</taxon>
        <taxon>Filobasidiaceae</taxon>
        <taxon>Naganishia</taxon>
    </lineage>
</organism>
<sequence length="304" mass="34131">MLSPPLDDDIDVVPDSDPFAPPLDWVPLLPNRYSEHFQSVNAHSASTRLATTHLDDIVPDSDPPYPPWMEVLIPYEPRIQSPPRATTEGGEENVEAVRDTTPRQRTVRMERRIEYVYFEEMVDTVETLFTMSPARYSYTHSLQHDAPCPSSDQDGVASRCSNDTSKSSLTATGLMEEPSSEDEREYRRLVEYEMHMDHLQYGSSSLESLPSPTQGGATSLPAADRGPSPTSEDEREWMRQQTIPSPDTHATRGDPTIAVNNDEISADESEFEEAQRPPWFTGRREEAPVDEGSEDSSEEEVVSN</sequence>
<dbReference type="Proteomes" id="UP001234202">
    <property type="component" value="Unassembled WGS sequence"/>
</dbReference>
<accession>A0ACC2X091</accession>
<dbReference type="EMBL" id="JASBWV010000033">
    <property type="protein sequence ID" value="KAJ9117138.1"/>
    <property type="molecule type" value="Genomic_DNA"/>
</dbReference>
<gene>
    <name evidence="1" type="ORF">QFC24_006597</name>
</gene>
<reference evidence="1" key="1">
    <citation type="submission" date="2023-04" db="EMBL/GenBank/DDBJ databases">
        <title>Draft Genome sequencing of Naganishia species isolated from polar environments using Oxford Nanopore Technology.</title>
        <authorList>
            <person name="Leo P."/>
            <person name="Venkateswaran K."/>
        </authorList>
    </citation>
    <scope>NUCLEOTIDE SEQUENCE</scope>
    <source>
        <strain evidence="1">DBVPG 5303</strain>
    </source>
</reference>
<name>A0ACC2X091_9TREE</name>